<evidence type="ECO:0000256" key="3">
    <source>
        <dbReference type="ARBA" id="ARBA00005509"/>
    </source>
</evidence>
<evidence type="ECO:0000256" key="4">
    <source>
        <dbReference type="ARBA" id="ARBA00022490"/>
    </source>
</evidence>
<comment type="subcellular location">
    <subcellularLocation>
        <location evidence="2">Cytoplasm</location>
    </subcellularLocation>
    <subcellularLocation>
        <location evidence="1">Nucleus</location>
    </subcellularLocation>
</comment>
<keyword evidence="7" id="KW-1185">Reference proteome</keyword>
<dbReference type="GO" id="GO:0005737">
    <property type="term" value="C:cytoplasm"/>
    <property type="evidence" value="ECO:0007669"/>
    <property type="project" value="UniProtKB-SubCell"/>
</dbReference>
<dbReference type="InterPro" id="IPR007497">
    <property type="entry name" value="SIMPL/DUF541"/>
</dbReference>
<comment type="caution">
    <text evidence="6">The sequence shown here is derived from an EMBL/GenBank/DDBJ whole genome shotgun (WGS) entry which is preliminary data.</text>
</comment>
<evidence type="ECO:0000256" key="5">
    <source>
        <dbReference type="ARBA" id="ARBA00023242"/>
    </source>
</evidence>
<dbReference type="GO" id="GO:0006955">
    <property type="term" value="P:immune response"/>
    <property type="evidence" value="ECO:0007669"/>
    <property type="project" value="InterPro"/>
</dbReference>
<evidence type="ECO:0000256" key="2">
    <source>
        <dbReference type="ARBA" id="ARBA00004496"/>
    </source>
</evidence>
<keyword evidence="5" id="KW-0539">Nucleus</keyword>
<evidence type="ECO:0000313" key="7">
    <source>
        <dbReference type="Proteomes" id="UP000792457"/>
    </source>
</evidence>
<dbReference type="Proteomes" id="UP000792457">
    <property type="component" value="Unassembled WGS sequence"/>
</dbReference>
<dbReference type="EMBL" id="KZ308413">
    <property type="protein sequence ID" value="KAG8229143.1"/>
    <property type="molecule type" value="Genomic_DNA"/>
</dbReference>
<dbReference type="GO" id="GO:0043123">
    <property type="term" value="P:positive regulation of canonical NF-kappaB signal transduction"/>
    <property type="evidence" value="ECO:0007669"/>
    <property type="project" value="InterPro"/>
</dbReference>
<dbReference type="Pfam" id="PF04402">
    <property type="entry name" value="SIMPL"/>
    <property type="match status" value="1"/>
</dbReference>
<gene>
    <name evidence="6" type="ORF">J437_LFUL009212</name>
</gene>
<keyword evidence="4" id="KW-0963">Cytoplasm</keyword>
<comment type="similarity">
    <text evidence="3">Belongs to the IRAK1BP1 family.</text>
</comment>
<dbReference type="Gene3D" id="3.30.110.170">
    <property type="entry name" value="Protein of unknown function (DUF541), domain 1"/>
    <property type="match status" value="1"/>
</dbReference>
<name>A0A8K0P1I9_LADFU</name>
<dbReference type="PANTHER" id="PTHR18842:SF2">
    <property type="entry name" value="INTERLEUKIN-1 RECEPTOR-ASSOCIATED KINASE 1-BINDING PROTEIN 1"/>
    <property type="match status" value="1"/>
</dbReference>
<proteinExistence type="inferred from homology"/>
<dbReference type="AlphaFoldDB" id="A0A8K0P1I9"/>
<dbReference type="InterPro" id="IPR030312">
    <property type="entry name" value="IRAK1BP1"/>
</dbReference>
<dbReference type="OrthoDB" id="8195968at2759"/>
<accession>A0A8K0P1I9</accession>
<dbReference type="GO" id="GO:0005634">
    <property type="term" value="C:nucleus"/>
    <property type="evidence" value="ECO:0007669"/>
    <property type="project" value="UniProtKB-SubCell"/>
</dbReference>
<dbReference type="PANTHER" id="PTHR18842">
    <property type="entry name" value="INTERLEUKIN-1 RECEPTOR-ASSOCIATED KINASE 1-BINDING PROTEIN 1"/>
    <property type="match status" value="1"/>
</dbReference>
<evidence type="ECO:0000313" key="6">
    <source>
        <dbReference type="EMBL" id="KAG8229143.1"/>
    </source>
</evidence>
<reference evidence="6" key="1">
    <citation type="submission" date="2013-04" db="EMBL/GenBank/DDBJ databases">
        <authorList>
            <person name="Qu J."/>
            <person name="Murali S.C."/>
            <person name="Bandaranaike D."/>
            <person name="Bellair M."/>
            <person name="Blankenburg K."/>
            <person name="Chao H."/>
            <person name="Dinh H."/>
            <person name="Doddapaneni H."/>
            <person name="Downs B."/>
            <person name="Dugan-Rocha S."/>
            <person name="Elkadiri S."/>
            <person name="Gnanaolivu R.D."/>
            <person name="Hernandez B."/>
            <person name="Javaid M."/>
            <person name="Jayaseelan J.C."/>
            <person name="Lee S."/>
            <person name="Li M."/>
            <person name="Ming W."/>
            <person name="Munidasa M."/>
            <person name="Muniz J."/>
            <person name="Nguyen L."/>
            <person name="Ongeri F."/>
            <person name="Osuji N."/>
            <person name="Pu L.-L."/>
            <person name="Puazo M."/>
            <person name="Qu C."/>
            <person name="Quiroz J."/>
            <person name="Raj R."/>
            <person name="Weissenberger G."/>
            <person name="Xin Y."/>
            <person name="Zou X."/>
            <person name="Han Y."/>
            <person name="Richards S."/>
            <person name="Worley K."/>
            <person name="Muzny D."/>
            <person name="Gibbs R."/>
        </authorList>
    </citation>
    <scope>NUCLEOTIDE SEQUENCE</scope>
    <source>
        <strain evidence="6">Sampled in the wild</strain>
    </source>
</reference>
<protein>
    <submittedName>
        <fullName evidence="6">Uncharacterized protein</fullName>
    </submittedName>
</protein>
<organism evidence="6 7">
    <name type="scientific">Ladona fulva</name>
    <name type="common">Scarce chaser dragonfly</name>
    <name type="synonym">Libellula fulva</name>
    <dbReference type="NCBI Taxonomy" id="123851"/>
    <lineage>
        <taxon>Eukaryota</taxon>
        <taxon>Metazoa</taxon>
        <taxon>Ecdysozoa</taxon>
        <taxon>Arthropoda</taxon>
        <taxon>Hexapoda</taxon>
        <taxon>Insecta</taxon>
        <taxon>Pterygota</taxon>
        <taxon>Palaeoptera</taxon>
        <taxon>Odonata</taxon>
        <taxon>Epiprocta</taxon>
        <taxon>Anisoptera</taxon>
        <taxon>Libelluloidea</taxon>
        <taxon>Libellulidae</taxon>
        <taxon>Ladona</taxon>
    </lineage>
</organism>
<evidence type="ECO:0000256" key="1">
    <source>
        <dbReference type="ARBA" id="ARBA00004123"/>
    </source>
</evidence>
<reference evidence="6" key="2">
    <citation type="submission" date="2017-10" db="EMBL/GenBank/DDBJ databases">
        <title>Ladona fulva Genome sequencing and assembly.</title>
        <authorList>
            <person name="Murali S."/>
            <person name="Richards S."/>
            <person name="Bandaranaike D."/>
            <person name="Bellair M."/>
            <person name="Blankenburg K."/>
            <person name="Chao H."/>
            <person name="Dinh H."/>
            <person name="Doddapaneni H."/>
            <person name="Dugan-Rocha S."/>
            <person name="Elkadiri S."/>
            <person name="Gnanaolivu R."/>
            <person name="Hernandez B."/>
            <person name="Skinner E."/>
            <person name="Javaid M."/>
            <person name="Lee S."/>
            <person name="Li M."/>
            <person name="Ming W."/>
            <person name="Munidasa M."/>
            <person name="Muniz J."/>
            <person name="Nguyen L."/>
            <person name="Hughes D."/>
            <person name="Osuji N."/>
            <person name="Pu L.-L."/>
            <person name="Puazo M."/>
            <person name="Qu C."/>
            <person name="Quiroz J."/>
            <person name="Raj R."/>
            <person name="Weissenberger G."/>
            <person name="Xin Y."/>
            <person name="Zou X."/>
            <person name="Han Y."/>
            <person name="Worley K."/>
            <person name="Muzny D."/>
            <person name="Gibbs R."/>
        </authorList>
    </citation>
    <scope>NUCLEOTIDE SEQUENCE</scope>
    <source>
        <strain evidence="6">Sampled in the wild</strain>
    </source>
</reference>
<sequence>MVFACDAGDMIENSERINNKGKTWPKFEFYGKDIAKVEGSSEIFIEADVVEFTVTIRSTKENFEEVKRSTSKRADYILYIVNKFKITDVVNTQTHQMLSKEDGKFHLIYEIEVKCSSFKIFEDVSNTITEKLDSCVEISLPRLKHSSKCQQESRETAVRLAVENARRKALQMAKVSGQKVGGAVYLEENICQQELIQNGAKNESDIKPKCIYKFISGVFAVYSLI</sequence>